<protein>
    <submittedName>
        <fullName evidence="1">Uncharacterized protein</fullName>
    </submittedName>
</protein>
<sequence>MNSAQRSRNRDVTVGFGADEAQRPAVMPVGGELSLDVECSAQRVLRGGRPRRRSQRGGECVVTGAAEILGRFKKARGCRPRPNRWAMPMSFGGQSR</sequence>
<evidence type="ECO:0000313" key="2">
    <source>
        <dbReference type="Proteomes" id="UP001056610"/>
    </source>
</evidence>
<proteinExistence type="predicted"/>
<dbReference type="Proteomes" id="UP001056610">
    <property type="component" value="Chromosome"/>
</dbReference>
<accession>A0ABY4QIJ0</accession>
<organism evidence="1 2">
    <name type="scientific">Candidatus Mycobacterium methanotrophicum</name>
    <dbReference type="NCBI Taxonomy" id="2943498"/>
    <lineage>
        <taxon>Bacteria</taxon>
        <taxon>Bacillati</taxon>
        <taxon>Actinomycetota</taxon>
        <taxon>Actinomycetes</taxon>
        <taxon>Mycobacteriales</taxon>
        <taxon>Mycobacteriaceae</taxon>
        <taxon>Mycobacterium</taxon>
    </lineage>
</organism>
<evidence type="ECO:0000313" key="1">
    <source>
        <dbReference type="EMBL" id="UQX10042.1"/>
    </source>
</evidence>
<reference evidence="1" key="1">
    <citation type="submission" date="2022-05" db="EMBL/GenBank/DDBJ databases">
        <title>A methanotrophic Mycobacterium dominates a cave microbial ecosystem.</title>
        <authorList>
            <person name="Van Spanning R.J.M."/>
            <person name="Guan Q."/>
            <person name="Melkonian C."/>
            <person name="Gallant J."/>
            <person name="Polerecky L."/>
            <person name="Flot J.-F."/>
            <person name="Brandt B.W."/>
            <person name="Braster M."/>
            <person name="Iturbe Espinoza P."/>
            <person name="Aerts J."/>
            <person name="Meima-Franke M."/>
            <person name="Piersma S.R."/>
            <person name="Bunduc C."/>
            <person name="Ummels R."/>
            <person name="Pain A."/>
            <person name="Fleming E.J."/>
            <person name="van der Wel N."/>
            <person name="Gherman V.D."/>
            <person name="Sarbu S.M."/>
            <person name="Bodelier P.L.E."/>
            <person name="Bitter W."/>
        </authorList>
    </citation>
    <scope>NUCLEOTIDE SEQUENCE</scope>
    <source>
        <strain evidence="1">Sulfur Cave</strain>
    </source>
</reference>
<dbReference type="EMBL" id="CP097320">
    <property type="protein sequence ID" value="UQX10042.1"/>
    <property type="molecule type" value="Genomic_DNA"/>
</dbReference>
<keyword evidence="2" id="KW-1185">Reference proteome</keyword>
<gene>
    <name evidence="1" type="ORF">M5I08_17715</name>
</gene>
<name>A0ABY4QIJ0_9MYCO</name>
<dbReference type="RefSeq" id="WP_219070447.1">
    <property type="nucleotide sequence ID" value="NZ_CAJUXY010000091.1"/>
</dbReference>